<evidence type="ECO:0000259" key="1">
    <source>
        <dbReference type="Pfam" id="PF00882"/>
    </source>
</evidence>
<dbReference type="PANTHER" id="PTHR23221">
    <property type="entry name" value="GLYCOSYLPHOSPHATIDYLINOSITOL PHOSPHOLIPASE D"/>
    <property type="match status" value="1"/>
</dbReference>
<organism evidence="2 3">
    <name type="scientific">Cyberlindnera jadinii (strain ATCC 18201 / CBS 1600 / BCRC 20928 / JCM 3617 / NBRC 0987 / NRRL Y-1542)</name>
    <name type="common">Torula yeast</name>
    <name type="synonym">Candida utilis</name>
    <dbReference type="NCBI Taxonomy" id="983966"/>
    <lineage>
        <taxon>Eukaryota</taxon>
        <taxon>Fungi</taxon>
        <taxon>Dikarya</taxon>
        <taxon>Ascomycota</taxon>
        <taxon>Saccharomycotina</taxon>
        <taxon>Saccharomycetes</taxon>
        <taxon>Phaffomycetales</taxon>
        <taxon>Phaffomycetaceae</taxon>
        <taxon>Cyberlindnera</taxon>
    </lineage>
</organism>
<dbReference type="Proteomes" id="UP000038830">
    <property type="component" value="Unassembled WGS sequence"/>
</dbReference>
<dbReference type="SMART" id="SM00191">
    <property type="entry name" value="Int_alpha"/>
    <property type="match status" value="2"/>
</dbReference>
<evidence type="ECO:0000313" key="3">
    <source>
        <dbReference type="Proteomes" id="UP000038830"/>
    </source>
</evidence>
<dbReference type="InterPro" id="IPR028994">
    <property type="entry name" value="Integrin_alpha_N"/>
</dbReference>
<dbReference type="SUPFAM" id="SSF69318">
    <property type="entry name" value="Integrin alpha N-terminal domain"/>
    <property type="match status" value="1"/>
</dbReference>
<dbReference type="GO" id="GO:0004621">
    <property type="term" value="F:glycosylphosphatidylinositol phospholipase D activity"/>
    <property type="evidence" value="ECO:0007669"/>
    <property type="project" value="TreeGrafter"/>
</dbReference>
<dbReference type="GO" id="GO:0031012">
    <property type="term" value="C:extracellular matrix"/>
    <property type="evidence" value="ECO:0007669"/>
    <property type="project" value="TreeGrafter"/>
</dbReference>
<dbReference type="EMBL" id="CDQK01000001">
    <property type="protein sequence ID" value="CEP20916.1"/>
    <property type="molecule type" value="Genomic_DNA"/>
</dbReference>
<dbReference type="InterPro" id="IPR013519">
    <property type="entry name" value="Int_alpha_beta-p"/>
</dbReference>
<gene>
    <name evidence="2" type="ORF">BN1211_0899</name>
</gene>
<dbReference type="Gene3D" id="2.130.10.130">
    <property type="entry name" value="Integrin alpha, N-terminal"/>
    <property type="match status" value="1"/>
</dbReference>
<name>A0A0H5BZW9_CYBJN</name>
<dbReference type="InterPro" id="IPR029002">
    <property type="entry name" value="PLPC/GPLD1"/>
</dbReference>
<protein>
    <recommendedName>
        <fullName evidence="1">Phospholipase C/D domain-containing protein</fullName>
    </recommendedName>
</protein>
<sequence length="683" mass="76423">MTSRVHSYLPADLDNYYPYVLSGSFFPDSFYTCGSSEASEAIHWPPFLQKAVQFYRSKYQRHGDTEDARRLRAFLYGVLTHQIVDSSWHSIGIEEGLLVYLANTEFGGDVERAHQLLDTAGDFMLMRRFMGRSLFTMDWEYPNWDDIKDILELMDISLPKEMIKYCTMRGESALKAEEKIVDTTATVYTRISPLLDDILESYHIGGLQETTDTATRCLPELDDWFEHGAPLDPWLLCGAIPRPQASGKTLKRDGTIISTYSPMSKFGHALAIGNFLEEPSLAISALIEDGVGSVYVLPLSDFTDVETYHLNSPVFLRGMSSGTNNTFQYQKRFGQALAPYNVFDITYLLVSEPGTSSVHIFKGANLILTFHDFQASSQFGYGGKNQQGISLHTWDLNNDGIQEIFITAPLNDVNGSHVQGEVIVLDGAKVLQMLVISPGYEIIDMQFVISKRITLPKKYVQNGYEQFGSSLAISADSIFVGVQGFGAVMVFDHEFQFQYSFQGESVKNNAYGLKVSSETGLYASEWILHGEWEDVQYVIVGAHREDFNGIQNCISCGAVYVYVIKERPIFCTKLHLEPLAANSFAQFGTGAAINNGTLYVSSQGYKDNSGKLFSVSMNQVFKSPGELLIKTPVVDGAYGYNGFGKQLVIHEDQIFIGESLFGYDELWDDTKRLMGRVGIYTLR</sequence>
<dbReference type="Pfam" id="PF00882">
    <property type="entry name" value="Zn_dep_PLPC"/>
    <property type="match status" value="1"/>
</dbReference>
<feature type="domain" description="Phospholipase C/D" evidence="1">
    <location>
        <begin position="3"/>
        <end position="138"/>
    </location>
</feature>
<proteinExistence type="predicted"/>
<evidence type="ECO:0000313" key="2">
    <source>
        <dbReference type="EMBL" id="CEP20916.1"/>
    </source>
</evidence>
<dbReference type="AlphaFoldDB" id="A0A0H5BZW9"/>
<dbReference type="SUPFAM" id="SSF63829">
    <property type="entry name" value="Calcium-dependent phosphotriesterase"/>
    <property type="match status" value="1"/>
</dbReference>
<accession>A0A0H5BZW9</accession>
<reference evidence="3" key="1">
    <citation type="journal article" date="2015" name="J. Biotechnol.">
        <title>The structure of the Cyberlindnera jadinii genome and its relation to Candida utilis analyzed by the occurrence of single nucleotide polymorphisms.</title>
        <authorList>
            <person name="Rupp O."/>
            <person name="Brinkrolf K."/>
            <person name="Buerth C."/>
            <person name="Kunigo M."/>
            <person name="Schneider J."/>
            <person name="Jaenicke S."/>
            <person name="Goesmann A."/>
            <person name="Puehler A."/>
            <person name="Jaeger K.-E."/>
            <person name="Ernst J.F."/>
        </authorList>
    </citation>
    <scope>NUCLEOTIDE SEQUENCE [LARGE SCALE GENOMIC DNA]</scope>
    <source>
        <strain evidence="3">ATCC 18201 / CBS 1600 / BCRC 20928 / JCM 3617 / NBRC 0987 / NRRL Y-1542</strain>
    </source>
</reference>
<dbReference type="PANTHER" id="PTHR23221:SF7">
    <property type="entry name" value="PHOSPHATIDYLINOSITOL-GLYCAN-SPECIFIC PHOSPHOLIPASE D"/>
    <property type="match status" value="1"/>
</dbReference>